<evidence type="ECO:0000259" key="1">
    <source>
        <dbReference type="Pfam" id="PF07878"/>
    </source>
</evidence>
<proteinExistence type="predicted"/>
<dbReference type="Proteomes" id="UP000772181">
    <property type="component" value="Unassembled WGS sequence"/>
</dbReference>
<sequence length="76" mass="8659">MPTRNPRINVVLDASLYQNVQFLAKKEGVSLSLKVRDLIKEALESYEDGLLADFAETREATFDKSKALNHDDVWSF</sequence>
<protein>
    <submittedName>
        <fullName evidence="2">Toxin-antitoxin system, antitoxin component</fullName>
    </submittedName>
</protein>
<evidence type="ECO:0000313" key="3">
    <source>
        <dbReference type="Proteomes" id="UP000772181"/>
    </source>
</evidence>
<dbReference type="GO" id="GO:0006355">
    <property type="term" value="P:regulation of DNA-templated transcription"/>
    <property type="evidence" value="ECO:0007669"/>
    <property type="project" value="InterPro"/>
</dbReference>
<evidence type="ECO:0000313" key="2">
    <source>
        <dbReference type="EMBL" id="MBI4594943.1"/>
    </source>
</evidence>
<dbReference type="InterPro" id="IPR010985">
    <property type="entry name" value="Ribbon_hlx_hlx"/>
</dbReference>
<accession>A0A933LPA8</accession>
<dbReference type="EMBL" id="JACQWF010000048">
    <property type="protein sequence ID" value="MBI4594943.1"/>
    <property type="molecule type" value="Genomic_DNA"/>
</dbReference>
<organism evidence="2 3">
    <name type="scientific">Tectimicrobiota bacterium</name>
    <dbReference type="NCBI Taxonomy" id="2528274"/>
    <lineage>
        <taxon>Bacteria</taxon>
        <taxon>Pseudomonadati</taxon>
        <taxon>Nitrospinota/Tectimicrobiota group</taxon>
        <taxon>Candidatus Tectimicrobiota</taxon>
    </lineage>
</organism>
<dbReference type="InterPro" id="IPR012869">
    <property type="entry name" value="RHH_5"/>
</dbReference>
<comment type="caution">
    <text evidence="2">The sequence shown here is derived from an EMBL/GenBank/DDBJ whole genome shotgun (WGS) entry which is preliminary data.</text>
</comment>
<name>A0A933LPA8_UNCTE</name>
<gene>
    <name evidence="2" type="ORF">HY730_01020</name>
</gene>
<dbReference type="AlphaFoldDB" id="A0A933LPA8"/>
<dbReference type="Pfam" id="PF07878">
    <property type="entry name" value="RHH_5"/>
    <property type="match status" value="1"/>
</dbReference>
<feature type="domain" description="CopG-like ribbon-helix-helix" evidence="1">
    <location>
        <begin position="6"/>
        <end position="45"/>
    </location>
</feature>
<reference evidence="2" key="1">
    <citation type="submission" date="2020-07" db="EMBL/GenBank/DDBJ databases">
        <title>Huge and variable diversity of episymbiotic CPR bacteria and DPANN archaea in groundwater ecosystems.</title>
        <authorList>
            <person name="He C.Y."/>
            <person name="Keren R."/>
            <person name="Whittaker M."/>
            <person name="Farag I.F."/>
            <person name="Doudna J."/>
            <person name="Cate J.H.D."/>
            <person name="Banfield J.F."/>
        </authorList>
    </citation>
    <scope>NUCLEOTIDE SEQUENCE</scope>
    <source>
        <strain evidence="2">NC_groundwater_1482_Ag_S-0.65um_47_24</strain>
    </source>
</reference>
<dbReference type="SUPFAM" id="SSF47598">
    <property type="entry name" value="Ribbon-helix-helix"/>
    <property type="match status" value="1"/>
</dbReference>